<protein>
    <submittedName>
        <fullName evidence="1">Uncharacterized protein</fullName>
    </submittedName>
</protein>
<sequence>MDSSDRQRLKSQLENELLIKAVKAKSLIKKALLIKLMQWLKN</sequence>
<reference evidence="1" key="1">
    <citation type="journal article" date="2021" name="Proc. Natl. Acad. Sci. U.S.A.">
        <title>A Catalog of Tens of Thousands of Viruses from Human Metagenomes Reveals Hidden Associations with Chronic Diseases.</title>
        <authorList>
            <person name="Tisza M.J."/>
            <person name="Buck C.B."/>
        </authorList>
    </citation>
    <scope>NUCLEOTIDE SEQUENCE</scope>
    <source>
        <strain evidence="1">CtDwe1</strain>
    </source>
</reference>
<proteinExistence type="predicted"/>
<dbReference type="EMBL" id="BK014827">
    <property type="protein sequence ID" value="DAD77555.1"/>
    <property type="molecule type" value="Genomic_DNA"/>
</dbReference>
<accession>A0A8S5M6A8</accession>
<evidence type="ECO:0000313" key="1">
    <source>
        <dbReference type="EMBL" id="DAD77555.1"/>
    </source>
</evidence>
<name>A0A8S5M6A8_9CAUD</name>
<organism evidence="1">
    <name type="scientific">Siphoviridae sp. ctDwe1</name>
    <dbReference type="NCBI Taxonomy" id="2826200"/>
    <lineage>
        <taxon>Viruses</taxon>
        <taxon>Duplodnaviria</taxon>
        <taxon>Heunggongvirae</taxon>
        <taxon>Uroviricota</taxon>
        <taxon>Caudoviricetes</taxon>
    </lineage>
</organism>